<name>A0ABX1A3C7_9ACTN</name>
<feature type="chain" id="PRO_5045814232" evidence="2">
    <location>
        <begin position="23"/>
        <end position="43"/>
    </location>
</feature>
<feature type="region of interest" description="Disordered" evidence="1">
    <location>
        <begin position="24"/>
        <end position="43"/>
    </location>
</feature>
<evidence type="ECO:0000256" key="1">
    <source>
        <dbReference type="SAM" id="MobiDB-lite"/>
    </source>
</evidence>
<accession>A0ABX1A3C7</accession>
<dbReference type="RefSeq" id="WP_167991575.1">
    <property type="nucleotide sequence ID" value="NZ_JAATEM010000004.1"/>
</dbReference>
<feature type="compositionally biased region" description="Pro residues" evidence="1">
    <location>
        <begin position="33"/>
        <end position="43"/>
    </location>
</feature>
<evidence type="ECO:0000313" key="3">
    <source>
        <dbReference type="EMBL" id="NJP49527.1"/>
    </source>
</evidence>
<dbReference type="EMBL" id="JAATEM010000004">
    <property type="protein sequence ID" value="NJP49527.1"/>
    <property type="molecule type" value="Genomic_DNA"/>
</dbReference>
<proteinExistence type="predicted"/>
<protein>
    <submittedName>
        <fullName evidence="3">SPW_0924 family protein</fullName>
    </submittedName>
</protein>
<gene>
    <name evidence="3" type="ORF">HCJ93_05415</name>
</gene>
<organism evidence="3 4">
    <name type="scientific">Streptomyces composti</name>
    <dbReference type="NCBI Taxonomy" id="2720025"/>
    <lineage>
        <taxon>Bacteria</taxon>
        <taxon>Bacillati</taxon>
        <taxon>Actinomycetota</taxon>
        <taxon>Actinomycetes</taxon>
        <taxon>Kitasatosporales</taxon>
        <taxon>Streptomycetaceae</taxon>
        <taxon>Streptomyces</taxon>
    </lineage>
</organism>
<feature type="signal peptide" evidence="2">
    <location>
        <begin position="1"/>
        <end position="22"/>
    </location>
</feature>
<keyword evidence="2" id="KW-0732">Signal</keyword>
<evidence type="ECO:0000313" key="4">
    <source>
        <dbReference type="Proteomes" id="UP000730591"/>
    </source>
</evidence>
<evidence type="ECO:0000256" key="2">
    <source>
        <dbReference type="SAM" id="SignalP"/>
    </source>
</evidence>
<dbReference type="InterPro" id="IPR048001">
    <property type="entry name" value="SPW_0924-like"/>
</dbReference>
<sequence>MRALAAAAVGLAAALAQVPALTALGSPAGETSPKPPTAPRSCC</sequence>
<dbReference type="Proteomes" id="UP000730591">
    <property type="component" value="Unassembled WGS sequence"/>
</dbReference>
<comment type="caution">
    <text evidence="3">The sequence shown here is derived from an EMBL/GenBank/DDBJ whole genome shotgun (WGS) entry which is preliminary data.</text>
</comment>
<keyword evidence="4" id="KW-1185">Reference proteome</keyword>
<reference evidence="3 4" key="1">
    <citation type="submission" date="2020-03" db="EMBL/GenBank/DDBJ databases">
        <title>WGS of actinomycetes isolated from Thailand.</title>
        <authorList>
            <person name="Thawai C."/>
        </authorList>
    </citation>
    <scope>NUCLEOTIDE SEQUENCE [LARGE SCALE GENOMIC DNA]</scope>
    <source>
        <strain evidence="3 4">SBST2-5</strain>
    </source>
</reference>
<dbReference type="NCBIfam" id="NF033490">
    <property type="entry name" value="small_SPW0924"/>
    <property type="match status" value="1"/>
</dbReference>